<dbReference type="RefSeq" id="WP_073121159.1">
    <property type="nucleotide sequence ID" value="NZ_BMEN01000004.1"/>
</dbReference>
<dbReference type="InterPro" id="IPR015883">
    <property type="entry name" value="Glyco_hydro_20_cat"/>
</dbReference>
<dbReference type="SUPFAM" id="SSF51445">
    <property type="entry name" value="(Trans)glycosidases"/>
    <property type="match status" value="1"/>
</dbReference>
<name>A0A1M5VZ93_9FLAO</name>
<keyword evidence="3" id="KW-0732">Signal</keyword>
<evidence type="ECO:0000256" key="1">
    <source>
        <dbReference type="ARBA" id="ARBA00006285"/>
    </source>
</evidence>
<evidence type="ECO:0000313" key="6">
    <source>
        <dbReference type="Proteomes" id="UP000184109"/>
    </source>
</evidence>
<dbReference type="STRING" id="1195760.SAMN05444281_2056"/>
<dbReference type="Proteomes" id="UP000184109">
    <property type="component" value="Unassembled WGS sequence"/>
</dbReference>
<evidence type="ECO:0000313" key="5">
    <source>
        <dbReference type="EMBL" id="SHH80243.1"/>
    </source>
</evidence>
<comment type="similarity">
    <text evidence="1">Belongs to the glycosyl hydrolase 20 family.</text>
</comment>
<protein>
    <submittedName>
        <fullName evidence="5">Glycosyl hydrolase family 20, catalytic domain</fullName>
    </submittedName>
</protein>
<dbReference type="InterPro" id="IPR017853">
    <property type="entry name" value="GH"/>
</dbReference>
<feature type="chain" id="PRO_5012612702" evidence="3">
    <location>
        <begin position="24"/>
        <end position="355"/>
    </location>
</feature>
<keyword evidence="6" id="KW-1185">Reference proteome</keyword>
<dbReference type="GO" id="GO:0005975">
    <property type="term" value="P:carbohydrate metabolic process"/>
    <property type="evidence" value="ECO:0007669"/>
    <property type="project" value="InterPro"/>
</dbReference>
<feature type="signal peptide" evidence="3">
    <location>
        <begin position="1"/>
        <end position="23"/>
    </location>
</feature>
<gene>
    <name evidence="5" type="ORF">SAMN05444281_2056</name>
</gene>
<reference evidence="6" key="1">
    <citation type="submission" date="2016-11" db="EMBL/GenBank/DDBJ databases">
        <authorList>
            <person name="Varghese N."/>
            <person name="Submissions S."/>
        </authorList>
    </citation>
    <scope>NUCLEOTIDE SEQUENCE [LARGE SCALE GENOMIC DNA]</scope>
    <source>
        <strain evidence="6">DSM 100572</strain>
    </source>
</reference>
<accession>A0A1M5VZ93</accession>
<sequence length="355" mass="40413">MKDFKGYKILCLVLLCNISSAFSQKTDINNIVKSFTIGAPKSFEVPKFISFIEEDLSKTSVNTLFLMVNYKYQFKTHPELVERSSLSESDVKQIVKACSNNNIKIIPLINLLGHQSWKQDNIHALLKAYPEFEENPGDKILEKNFYCRSYCPLHPEVHNVVFDLIDELIDVFETNSIHVGMDEVFVIGEDGCVRCKGKNKAKLFADEVIKIHSHLKSKKIKMYMWGDRLIDGKTTGLGIWSASGNETYPAIDLIPKDVIICDWQYTSATPTPAYFAIKGFNVISCSFQKPELAKQQLQNVISNREFANKTIGNRSLGIMHTYWSSFDSFLKCYKDNDCSSEKIEGAINTFKALYK</sequence>
<dbReference type="EMBL" id="FQXQ01000004">
    <property type="protein sequence ID" value="SHH80243.1"/>
    <property type="molecule type" value="Genomic_DNA"/>
</dbReference>
<organism evidence="5 6">
    <name type="scientific">Wenyingzhuangia marina</name>
    <dbReference type="NCBI Taxonomy" id="1195760"/>
    <lineage>
        <taxon>Bacteria</taxon>
        <taxon>Pseudomonadati</taxon>
        <taxon>Bacteroidota</taxon>
        <taxon>Flavobacteriia</taxon>
        <taxon>Flavobacteriales</taxon>
        <taxon>Flavobacteriaceae</taxon>
        <taxon>Wenyingzhuangia</taxon>
    </lineage>
</organism>
<feature type="domain" description="Glycoside hydrolase family 20 catalytic" evidence="4">
    <location>
        <begin position="84"/>
        <end position="301"/>
    </location>
</feature>
<dbReference type="GO" id="GO:0004563">
    <property type="term" value="F:beta-N-acetylhexosaminidase activity"/>
    <property type="evidence" value="ECO:0007669"/>
    <property type="project" value="UniProtKB-ARBA"/>
</dbReference>
<evidence type="ECO:0000259" key="4">
    <source>
        <dbReference type="Pfam" id="PF00728"/>
    </source>
</evidence>
<dbReference type="OrthoDB" id="9810898at2"/>
<dbReference type="Pfam" id="PF00728">
    <property type="entry name" value="Glyco_hydro_20"/>
    <property type="match status" value="1"/>
</dbReference>
<dbReference type="InterPro" id="IPR038901">
    <property type="entry name" value="HEXDC-like"/>
</dbReference>
<evidence type="ECO:0000256" key="2">
    <source>
        <dbReference type="ARBA" id="ARBA00022801"/>
    </source>
</evidence>
<dbReference type="PANTHER" id="PTHR21040">
    <property type="entry name" value="BCDNA.GH04120"/>
    <property type="match status" value="1"/>
</dbReference>
<keyword evidence="2 5" id="KW-0378">Hydrolase</keyword>
<proteinExistence type="inferred from homology"/>
<evidence type="ECO:0000256" key="3">
    <source>
        <dbReference type="SAM" id="SignalP"/>
    </source>
</evidence>
<dbReference type="PANTHER" id="PTHR21040:SF8">
    <property type="entry name" value="BCDNA.GH04120"/>
    <property type="match status" value="1"/>
</dbReference>
<dbReference type="Gene3D" id="3.20.20.80">
    <property type="entry name" value="Glycosidases"/>
    <property type="match status" value="1"/>
</dbReference>
<dbReference type="AlphaFoldDB" id="A0A1M5VZ93"/>